<organism evidence="6 7">
    <name type="scientific">Steroidobacter agaridevorans</name>
    <dbReference type="NCBI Taxonomy" id="2695856"/>
    <lineage>
        <taxon>Bacteria</taxon>
        <taxon>Pseudomonadati</taxon>
        <taxon>Pseudomonadota</taxon>
        <taxon>Gammaproteobacteria</taxon>
        <taxon>Steroidobacterales</taxon>
        <taxon>Steroidobacteraceae</taxon>
        <taxon>Steroidobacter</taxon>
    </lineage>
</organism>
<dbReference type="CDD" id="cd17355">
    <property type="entry name" value="MFS_YcxA_like"/>
    <property type="match status" value="1"/>
</dbReference>
<dbReference type="PANTHER" id="PTHR11360:SF284">
    <property type="entry name" value="EG:103B4.3 PROTEIN-RELATED"/>
    <property type="match status" value="1"/>
</dbReference>
<reference evidence="7" key="1">
    <citation type="submission" date="2020-01" db="EMBL/GenBank/DDBJ databases">
        <title>'Steroidobacter agaridevorans' sp. nov., agar-degrading bacteria isolated from rhizosphere soils.</title>
        <authorList>
            <person name="Ikenaga M."/>
            <person name="Kataoka M."/>
            <person name="Murouchi A."/>
            <person name="Katsuragi S."/>
            <person name="Sakai M."/>
        </authorList>
    </citation>
    <scope>NUCLEOTIDE SEQUENCE [LARGE SCALE GENOMIC DNA]</scope>
    <source>
        <strain evidence="7">YU21-B</strain>
    </source>
</reference>
<protein>
    <submittedName>
        <fullName evidence="6">MFS transporter</fullName>
    </submittedName>
</protein>
<sequence>MNSVPNDAAPAATIEERSTTHGSALAEWREHWPMVVAAMAGLSFATVAVYSMGLFMEPLSREFGWTRAQMSLGLSIVALFAVPLSPFAGALIDRWGSRRLGIPGIVLSAIAFAAFSLATGSLTQWYVLWVCYAIVAIAIKTTVWTAAVSSVFQSSRALALAVVLSGAAVSQTITPLIAQWLIDGYGWRQAFLWMGLGWGSVVLVLLLPFFFDARDHERRAPSSSAERPALTGLTLAEGVRDPALLRIAAALFITSFLGVAVTVHKVPILTQTGLSREVAAQIAASAGIAGITGKLLTGWLMDRWQSGWIGGICLSLPALACLLLLEPIRTPALIVASMMIFGYSAGAYLQICTYLTTRYGGLRHFGKIFGIMAGLMALATGIGPIVAGAVFDHFGNYTALLLAGIPIGLVSGGLVAGLGPYPDWQPACRAVSKPRPR</sequence>
<dbReference type="PANTHER" id="PTHR11360">
    <property type="entry name" value="MONOCARBOXYLATE TRANSPORTER"/>
    <property type="match status" value="1"/>
</dbReference>
<evidence type="ECO:0000313" key="6">
    <source>
        <dbReference type="EMBL" id="GFE79869.1"/>
    </source>
</evidence>
<feature type="transmembrane region" description="Helical" evidence="4">
    <location>
        <begin position="100"/>
        <end position="120"/>
    </location>
</feature>
<dbReference type="SUPFAM" id="SSF103473">
    <property type="entry name" value="MFS general substrate transporter"/>
    <property type="match status" value="1"/>
</dbReference>
<feature type="transmembrane region" description="Helical" evidence="4">
    <location>
        <begin position="397"/>
        <end position="419"/>
    </location>
</feature>
<dbReference type="PROSITE" id="PS50850">
    <property type="entry name" value="MFS"/>
    <property type="match status" value="1"/>
</dbReference>
<feature type="transmembrane region" description="Helical" evidence="4">
    <location>
        <begin position="68"/>
        <end position="88"/>
    </location>
</feature>
<keyword evidence="7" id="KW-1185">Reference proteome</keyword>
<dbReference type="InterPro" id="IPR011701">
    <property type="entry name" value="MFS"/>
</dbReference>
<feature type="transmembrane region" description="Helical" evidence="4">
    <location>
        <begin position="35"/>
        <end position="56"/>
    </location>
</feature>
<feature type="transmembrane region" description="Helical" evidence="4">
    <location>
        <begin position="278"/>
        <end position="296"/>
    </location>
</feature>
<proteinExistence type="predicted"/>
<keyword evidence="2 4" id="KW-1133">Transmembrane helix</keyword>
<feature type="transmembrane region" description="Helical" evidence="4">
    <location>
        <begin position="126"/>
        <end position="146"/>
    </location>
</feature>
<dbReference type="GO" id="GO:0022857">
    <property type="term" value="F:transmembrane transporter activity"/>
    <property type="evidence" value="ECO:0007669"/>
    <property type="project" value="InterPro"/>
</dbReference>
<dbReference type="InterPro" id="IPR020846">
    <property type="entry name" value="MFS_dom"/>
</dbReference>
<keyword evidence="3 4" id="KW-0472">Membrane</keyword>
<dbReference type="Gene3D" id="1.20.1250.20">
    <property type="entry name" value="MFS general substrate transporter like domains"/>
    <property type="match status" value="1"/>
</dbReference>
<evidence type="ECO:0000259" key="5">
    <source>
        <dbReference type="PROSITE" id="PS50850"/>
    </source>
</evidence>
<evidence type="ECO:0000313" key="7">
    <source>
        <dbReference type="Proteomes" id="UP000445000"/>
    </source>
</evidence>
<accession>A0A829Y975</accession>
<feature type="transmembrane region" description="Helical" evidence="4">
    <location>
        <begin position="243"/>
        <end position="266"/>
    </location>
</feature>
<feature type="transmembrane region" description="Helical" evidence="4">
    <location>
        <begin position="331"/>
        <end position="356"/>
    </location>
</feature>
<feature type="transmembrane region" description="Helical" evidence="4">
    <location>
        <begin position="368"/>
        <end position="391"/>
    </location>
</feature>
<feature type="transmembrane region" description="Helical" evidence="4">
    <location>
        <begin position="190"/>
        <end position="211"/>
    </location>
</feature>
<evidence type="ECO:0000256" key="1">
    <source>
        <dbReference type="ARBA" id="ARBA00022692"/>
    </source>
</evidence>
<dbReference type="InterPro" id="IPR050327">
    <property type="entry name" value="Proton-linked_MCT"/>
</dbReference>
<evidence type="ECO:0000256" key="3">
    <source>
        <dbReference type="ARBA" id="ARBA00023136"/>
    </source>
</evidence>
<dbReference type="Proteomes" id="UP000445000">
    <property type="component" value="Unassembled WGS sequence"/>
</dbReference>
<comment type="caution">
    <text evidence="6">The sequence shown here is derived from an EMBL/GenBank/DDBJ whole genome shotgun (WGS) entry which is preliminary data.</text>
</comment>
<evidence type="ECO:0000256" key="2">
    <source>
        <dbReference type="ARBA" id="ARBA00022989"/>
    </source>
</evidence>
<dbReference type="AlphaFoldDB" id="A0A829Y975"/>
<feature type="domain" description="Major facilitator superfamily (MFS) profile" evidence="5">
    <location>
        <begin position="34"/>
        <end position="423"/>
    </location>
</feature>
<dbReference type="Pfam" id="PF07690">
    <property type="entry name" value="MFS_1"/>
    <property type="match status" value="1"/>
</dbReference>
<keyword evidence="1 4" id="KW-0812">Transmembrane</keyword>
<feature type="transmembrane region" description="Helical" evidence="4">
    <location>
        <begin position="158"/>
        <end position="178"/>
    </location>
</feature>
<dbReference type="InterPro" id="IPR036259">
    <property type="entry name" value="MFS_trans_sf"/>
</dbReference>
<evidence type="ECO:0000256" key="4">
    <source>
        <dbReference type="SAM" id="Phobius"/>
    </source>
</evidence>
<gene>
    <name evidence="6" type="ORF">GCM10011487_18690</name>
</gene>
<name>A0A829Y975_9GAMM</name>
<dbReference type="EMBL" id="BLJN01000002">
    <property type="protein sequence ID" value="GFE79869.1"/>
    <property type="molecule type" value="Genomic_DNA"/>
</dbReference>
<feature type="transmembrane region" description="Helical" evidence="4">
    <location>
        <begin position="308"/>
        <end position="325"/>
    </location>
</feature>